<dbReference type="OrthoDB" id="7701774at2759"/>
<feature type="region of interest" description="Disordered" evidence="1">
    <location>
        <begin position="157"/>
        <end position="176"/>
    </location>
</feature>
<feature type="compositionally biased region" description="Basic residues" evidence="1">
    <location>
        <begin position="3386"/>
        <end position="3401"/>
    </location>
</feature>
<feature type="region of interest" description="Disordered" evidence="1">
    <location>
        <begin position="1709"/>
        <end position="1734"/>
    </location>
</feature>
<feature type="region of interest" description="Disordered" evidence="1">
    <location>
        <begin position="46"/>
        <end position="70"/>
    </location>
</feature>
<feature type="compositionally biased region" description="Basic and acidic residues" evidence="1">
    <location>
        <begin position="2620"/>
        <end position="2632"/>
    </location>
</feature>
<feature type="region of interest" description="Disordered" evidence="1">
    <location>
        <begin position="2874"/>
        <end position="2990"/>
    </location>
</feature>
<feature type="region of interest" description="Disordered" evidence="1">
    <location>
        <begin position="982"/>
        <end position="1349"/>
    </location>
</feature>
<feature type="region of interest" description="Disordered" evidence="1">
    <location>
        <begin position="2547"/>
        <end position="2603"/>
    </location>
</feature>
<dbReference type="InterPro" id="IPR013087">
    <property type="entry name" value="Znf_C2H2_type"/>
</dbReference>
<feature type="compositionally biased region" description="Basic and acidic residues" evidence="1">
    <location>
        <begin position="2948"/>
        <end position="2990"/>
    </location>
</feature>
<sequence>MPDWHQYNPPPQSGINDVTSTAQNVNSGHLSFISSISSTQLNHSLNLSTEGHDKHHSDPAFNPRHFQPHLSTNIPHGHNAADSTPLASMVQMQNCIGHYGPTGARNPMVDNLNGPMDPRSGAIGGLNEDLAYRNNQVPLNGPISHLNGPSVMNMNSPHGSMAPRNSNVSSHASSRTGPPSFVSCKGLCCNPDPNMGYQQWEKYCSYQNNATYRDNMRASGYQADTRRFGNDFNFRKDNFDGKEVLPPPPPPPPPPSSIVPNAPPNAPDHRRNFPDYKYRSKDRLLSRSYPPTSAMMQNYPIQNYNYTGEYQKYPYNMKEYSKVSNMNIPSQGMVKHQEPGPYVAQQQKYSGKQQVAYQSSGMMPSSGMPPASVNPSMMPSAQGTYFGPPQYPRSLPAEAAHDCQEVADNVPLVNRVQMPTMPHPSSHPPSHSRYQMYQQKIAMQRFSMENQLRELARVPGYQSHPRYKECLLKYRELLKLQQTVTYQGQIQQTAPCVSSTASTAVNASSVPPINLQFDQNGVLINSSYMPEAFPQIQQVLNPQVPTDSADKQNKPEPNNVIPDMVTHSVQKPPEQLLPQQQQHDAHAQTTLCPGELQKQQEPRYQPVQKSLEPCVQFEVQQKTTAGEGFNNLSSGASDSTAMQQKMSKEFADKPELDVRQFLANWDESEEEDGANGNMQNIVLSESTPVVVVGYENVDLSTAKTLESLEGSKGSQEIPSAGVITFENQDKSDATVVSAQDSCLTISYSSAKDLEAAKDASGKEIAKEGIVQPGSIIQCISNGPDEVPTIHIVDNLEIGSILQVTSGQVAESLERQEAVSFFHEGAEVEASAITLETEELKKSDNGESTTTVEYSTNLEDLGKDKYIVETSSPGKNTAESTSQASDGHQEEVGLGSSLATPAKDSLDAAAEAINLKKQSSFTSEESHNPDDISLPDLPTSECTPISTTLNTPIHSDSEESSERVEDLTISTNPIEVVQNSPIISFTQSPMRREPYDHLSDETGDTKSKSADSSLDARYQGEARFEHEHGASNALGHDNVLGGFEFATGTDKNESTRHDDKERAGRSNKNGSTVNERASPLDAADGSAQMVGLRMTLSPGDYELKIAPTSMQSAPHDSADPKSQADNSPESRSKSRALARCSAELNESLRNIATADSDAPPARDDARYAEARASKASRGEARASSGKKRSVSDHSLGSDAASRGSRPEDHGQTAKIVKVNPSTSHGTKHPAASGHDKLRKAEALAGDKSTKRDCQAERSGNKLLKGDTKGSRKERHAARHTEQLRSISNQVNSEKLAEKCSEATVHHNKHTQEASATHRARSGAGEDLKEPEVSRHEPRTSTGGNMDENRERLRLLKQYRRIKYKSPGSAETAGKSKDAQEASDFRASKKGQSPAQSPDERLMGDKQLCQEDASYKSSEEPERKHSILKTFMSKNMNSDFAIQVTNVNLKLKDKNKDHQQELQYLGEEAAKSGSVDAIKIEINVSCTERNTTEKLLHENIKNAVAETIGHLTSSISSGARSSSTNLVELQCDKKALHDQDYDKRDRSPPTLTDAAYDELARKSDQDNAKATKHKSVASMEATTSDDNISSLGPSKRSLLSSKRETVNNMYEVKGDVNIEAEQPAASPSETPKSEHTSVRSRSVHQEAEKKIVANNYPASTEESNCTSLDNPAHTGASSRSGNAQKKEQHQEANVAFLCRNARSSQDGVLSRLNAGASTSSSTAEPDPPESAAYDNNSAHFDYDHFDVAPNENTDAEDKRTDRWRWTKKDDDRFSSLDLYETANGYMNPIFFNVDELENLNMVPVYTTKDGKITYSPNPRFTYHELLMEARAKEAYANNSREPYLTSFDYYNCSKLRKVFKRSRDVAARKREVDPADYLLNKTAHHTKTRGTLHLEFFNDDADKLYTNRSDQQDSKEVCKKNVVDLSFLEKPCDPDVVESPSNIKHSKTKVLADNLDYEKGYNESSVLEPNIFLEPRAVCWDETMESVKSYSSHIDRRSSGSLKELNFSEIFGKQKRLSLPCLHVEQESLDGDRRASDDCKASSEPARTSCSYTLDDDLQRCEQLRTATHNEPEVTSANQDVVLSTTTEVNDKSAITHDEERAYAESILDKEHSQFDQVEIAATTALAEEAQPRDPDAADEDLRASEEDQRLASPLQEAQELTDSVVLDDGAPLEDKPSDEQPSVSEPSGKDVEEATSPSKSSANGDHLPDAPRSTVETVEEPPADEAADEIDSSVGNNPGPDVQVAYQELLESTSAIREDEEAAMPLAADKVYFDDEASGRNDDARVEENSHREEEALISSQEPIDVVPAVSQTFDEQLAENSSRTSPRNDKVDDCAGPVELFEPAAMLDSLPAPAEESVCDIFVSETCEQNISEFTVIKNIIKADSKKQDGEPEAKEAAKTNDSIIDSKLLCMDSSDCGIYAEERCALMQISEHDFTEDDSLVPMEWETSQIQEDAVNRLCGLDESSIDFAAAANSLRSDDNSLLDNLTLSRSAMKESRLLELPCDVEDKPEDSYEKVAYLRATDCNANTKIVPKLVIKKTEASSKFVTKMSSSSSSSSSPTDGVNKSVSRPSCQPKIPKMIIRNARSRPGTPSIEAVPDETSCAEMSLSERISIMTHETREDLCENETERSTQDPASCRNKIPKMKIKLDEKHANKIVRAEDAAELSARRRSMKKTIPKVKIKNSPRSDQSDNSVYNSATSESEPRNPERHEEKIPILKLRKHERNRSSSPEVIRKRQSSSHSDLPTKRYKRSSREDTVGHYTRRSNSDSARTSATVADCELKKSPRICISEKIPKVIIKRTSASAEFKCELSKSGKNIIAKSAKWQPEVKLERYRVLDSMAKDLMSSSSLTPVSLRIIDKIFASHKDSCFRRKERDRDLHRLSRSNSTSDLLPAKCKQRRMSDYDYGKTIGASRDGDSSFARDQGDVKETRTCGTPKRNGSSRSHGKTTDECRKDDKRRSRSRDNNSRADVLEKEQPRSNRRVSSEKVADDRCDECKTDDIKQEETAKTEEDSPVKLEDQKSRQRFSSTNFETALKELKAPTKAEDCFVKSLVLSEAAFEEIEVREDKEQSKEDDLFLRKDDDKVTVKERLSPDDMDIECSLQDDVILLKEESADVLSTFEMNSNTVIKVESSDDSQTTIEILPASLDDSRGELDSHMIDDGDSEQLYPADAIPTQFELELEITDNSNIDLLDVSMPRLNPIAYSSRHVYDEYHGDPMFKTERPGKLEPLHRAKNPLGEDKHVEIDISGDDRLASGCVKSVDYVEEIPEDLPCGKKASSETALMEKKFCCNDSLMKEVLAAKETLKKCLSKSRCEGSSAKPKTAAEKKQGSSFDLNSLSETHPKSSDAPQGCRGDVTLQTAPSTPAVSRHDNKTESLTSAEKSDKKHSKSNKNVLVKKKVKLPDQKDEERQFRCPTLPCADSRVMTKKAHECTTISLKTFKRFGQVAALHENPPRVINLSEKRKKNPGDQTDTIPQSRRKEDNKISSYKIPKISKSVDQRSNASGNPAAKGTKPKEDNMPILEPAVVVSFDAGSDRDSSRSPPVITNQDSADADVAASKLVDNDKVITSDNKIESDIKDVHKKSEMSIGDFITQLAYHEKATIKHRRYCNLCERWFPTTSRHRRHLAGYQHRHIELTQRRSIHTLFMLFTGKPCPRLMPANVVRNDCSVGELTPLQIAVQDVAKNFDHTGQSPKKQNDLDK</sequence>
<feature type="region of interest" description="Disordered" evidence="1">
    <location>
        <begin position="3004"/>
        <end position="3025"/>
    </location>
</feature>
<protein>
    <recommendedName>
        <fullName evidence="2">C2H2-type domain-containing protein</fullName>
    </recommendedName>
</protein>
<feature type="compositionally biased region" description="Polar residues" evidence="1">
    <location>
        <begin position="2560"/>
        <end position="2572"/>
    </location>
</feature>
<feature type="region of interest" description="Disordered" evidence="1">
    <location>
        <begin position="2124"/>
        <end position="2243"/>
    </location>
</feature>
<feature type="compositionally biased region" description="Basic and acidic residues" evidence="1">
    <location>
        <begin position="1246"/>
        <end position="1269"/>
    </location>
</feature>
<feature type="compositionally biased region" description="Basic and acidic residues" evidence="1">
    <location>
        <begin position="1629"/>
        <end position="1649"/>
    </location>
</feature>
<feature type="compositionally biased region" description="Basic and acidic residues" evidence="1">
    <location>
        <begin position="267"/>
        <end position="281"/>
    </location>
</feature>
<feature type="region of interest" description="Disordered" evidence="1">
    <location>
        <begin position="228"/>
        <end position="281"/>
    </location>
</feature>
<feature type="region of interest" description="Disordered" evidence="1">
    <location>
        <begin position="917"/>
        <end position="962"/>
    </location>
</feature>
<feature type="compositionally biased region" description="Basic residues" evidence="1">
    <location>
        <begin position="2669"/>
        <end position="2684"/>
    </location>
</feature>
<feature type="region of interest" description="Disordered" evidence="1">
    <location>
        <begin position="1557"/>
        <end position="1689"/>
    </location>
</feature>
<dbReference type="EMBL" id="GL446664">
    <property type="protein sequence ID" value="EFN87450.1"/>
    <property type="molecule type" value="Genomic_DNA"/>
</dbReference>
<feature type="region of interest" description="Disordered" evidence="1">
    <location>
        <begin position="837"/>
        <end position="856"/>
    </location>
</feature>
<feature type="region of interest" description="Disordered" evidence="1">
    <location>
        <begin position="3315"/>
        <end position="3411"/>
    </location>
</feature>
<feature type="compositionally biased region" description="Polar residues" evidence="1">
    <location>
        <begin position="1282"/>
        <end position="1291"/>
    </location>
</feature>
<feature type="region of interest" description="Disordered" evidence="1">
    <location>
        <begin position="2665"/>
        <end position="2774"/>
    </location>
</feature>
<feature type="region of interest" description="Disordered" evidence="1">
    <location>
        <begin position="1362"/>
        <end position="1402"/>
    </location>
</feature>
<feature type="compositionally biased region" description="Basic and acidic residues" evidence="1">
    <location>
        <begin position="3402"/>
        <end position="3411"/>
    </location>
</feature>
<name>E2BA41_HARSA</name>
<feature type="compositionally biased region" description="Polar residues" evidence="1">
    <location>
        <begin position="3541"/>
        <end position="3551"/>
    </location>
</feature>
<feature type="compositionally biased region" description="Basic and acidic residues" evidence="1">
    <location>
        <begin position="1372"/>
        <end position="1385"/>
    </location>
</feature>
<feature type="compositionally biased region" description="Basic and acidic residues" evidence="1">
    <location>
        <begin position="1557"/>
        <end position="1567"/>
    </location>
</feature>
<feature type="compositionally biased region" description="Polar residues" evidence="1">
    <location>
        <begin position="845"/>
        <end position="856"/>
    </location>
</feature>
<feature type="region of interest" description="Disordered" evidence="1">
    <location>
        <begin position="3455"/>
        <end position="3522"/>
    </location>
</feature>
<feature type="compositionally biased region" description="Polar residues" evidence="1">
    <location>
        <begin position="1065"/>
        <end position="1074"/>
    </location>
</feature>
<feature type="compositionally biased region" description="Basic and acidic residues" evidence="1">
    <location>
        <begin position="3004"/>
        <end position="3023"/>
    </location>
</feature>
<proteinExistence type="predicted"/>
<evidence type="ECO:0000256" key="1">
    <source>
        <dbReference type="SAM" id="MobiDB-lite"/>
    </source>
</evidence>
<feature type="domain" description="C2H2-type" evidence="2">
    <location>
        <begin position="3610"/>
        <end position="3632"/>
    </location>
</feature>
<feature type="region of interest" description="Disordered" evidence="1">
    <location>
        <begin position="867"/>
        <end position="893"/>
    </location>
</feature>
<feature type="compositionally biased region" description="Basic and acidic residues" evidence="1">
    <location>
        <begin position="1293"/>
        <end position="1303"/>
    </location>
</feature>
<feature type="compositionally biased region" description="Polar residues" evidence="1">
    <location>
        <begin position="868"/>
        <end position="885"/>
    </location>
</feature>
<evidence type="ECO:0000259" key="2">
    <source>
        <dbReference type="PROSITE" id="PS00028"/>
    </source>
</evidence>
<feature type="compositionally biased region" description="Polar residues" evidence="1">
    <location>
        <begin position="3358"/>
        <end position="3367"/>
    </location>
</feature>
<feature type="compositionally biased region" description="Basic and acidic residues" evidence="1">
    <location>
        <begin position="1322"/>
        <end position="1337"/>
    </location>
</feature>
<feature type="compositionally biased region" description="Basic and acidic residues" evidence="1">
    <location>
        <begin position="1017"/>
        <end position="1028"/>
    </location>
</feature>
<feature type="compositionally biased region" description="Basic and acidic residues" evidence="1">
    <location>
        <begin position="228"/>
        <end position="243"/>
    </location>
</feature>
<feature type="compositionally biased region" description="Basic and acidic residues" evidence="1">
    <location>
        <begin position="2703"/>
        <end position="2716"/>
    </location>
</feature>
<feature type="compositionally biased region" description="Basic and acidic residues" evidence="1">
    <location>
        <begin position="989"/>
        <end position="1008"/>
    </location>
</feature>
<feature type="compositionally biased region" description="Basic and acidic residues" evidence="1">
    <location>
        <begin position="1049"/>
        <end position="1063"/>
    </location>
</feature>
<feature type="region of interest" description="Disordered" evidence="1">
    <location>
        <begin position="3533"/>
        <end position="3552"/>
    </location>
</feature>
<feature type="compositionally biased region" description="Polar residues" evidence="1">
    <location>
        <begin position="1654"/>
        <end position="1681"/>
    </location>
</feature>
<reference evidence="3 4" key="1">
    <citation type="journal article" date="2010" name="Science">
        <title>Genomic comparison of the ants Camponotus floridanus and Harpegnathos saltator.</title>
        <authorList>
            <person name="Bonasio R."/>
            <person name="Zhang G."/>
            <person name="Ye C."/>
            <person name="Mutti N.S."/>
            <person name="Fang X."/>
            <person name="Qin N."/>
            <person name="Donahue G."/>
            <person name="Yang P."/>
            <person name="Li Q."/>
            <person name="Li C."/>
            <person name="Zhang P."/>
            <person name="Huang Z."/>
            <person name="Berger S.L."/>
            <person name="Reinberg D."/>
            <person name="Wang J."/>
            <person name="Liebig J."/>
        </authorList>
    </citation>
    <scope>NUCLEOTIDE SEQUENCE [LARGE SCALE GENOMIC DNA]</scope>
    <source>
        <strain evidence="3 4">R22 G/1</strain>
    </source>
</reference>
<dbReference type="Proteomes" id="UP000008237">
    <property type="component" value="Unassembled WGS sequence"/>
</dbReference>
<feature type="region of interest" description="Disordered" evidence="1">
    <location>
        <begin position="2620"/>
        <end position="2640"/>
    </location>
</feature>
<feature type="compositionally biased region" description="Acidic residues" evidence="1">
    <location>
        <begin position="2216"/>
        <end position="2230"/>
    </location>
</feature>
<organism evidence="4">
    <name type="scientific">Harpegnathos saltator</name>
    <name type="common">Jerdon's jumping ant</name>
    <dbReference type="NCBI Taxonomy" id="610380"/>
    <lineage>
        <taxon>Eukaryota</taxon>
        <taxon>Metazoa</taxon>
        <taxon>Ecdysozoa</taxon>
        <taxon>Arthropoda</taxon>
        <taxon>Hexapoda</taxon>
        <taxon>Insecta</taxon>
        <taxon>Pterygota</taxon>
        <taxon>Neoptera</taxon>
        <taxon>Endopterygota</taxon>
        <taxon>Hymenoptera</taxon>
        <taxon>Apocrita</taxon>
        <taxon>Aculeata</taxon>
        <taxon>Formicoidea</taxon>
        <taxon>Formicidae</taxon>
        <taxon>Ponerinae</taxon>
        <taxon>Ponerini</taxon>
        <taxon>Harpegnathos</taxon>
    </lineage>
</organism>
<gene>
    <name evidence="3" type="ORF">EAI_00388</name>
</gene>
<evidence type="ECO:0000313" key="4">
    <source>
        <dbReference type="Proteomes" id="UP000008237"/>
    </source>
</evidence>
<feature type="region of interest" description="Disordered" evidence="1">
    <location>
        <begin position="543"/>
        <end position="564"/>
    </location>
</feature>
<feature type="compositionally biased region" description="Basic and acidic residues" evidence="1">
    <location>
        <begin position="2128"/>
        <end position="2148"/>
    </location>
</feature>
<keyword evidence="4" id="KW-1185">Reference proteome</keyword>
<feature type="compositionally biased region" description="Low complexity" evidence="1">
    <location>
        <begin position="3486"/>
        <end position="3497"/>
    </location>
</feature>
<feature type="compositionally biased region" description="Polar residues" evidence="1">
    <location>
        <begin position="2685"/>
        <end position="2702"/>
    </location>
</feature>
<feature type="compositionally biased region" description="Polar residues" evidence="1">
    <location>
        <begin position="1578"/>
        <end position="1598"/>
    </location>
</feature>
<feature type="compositionally biased region" description="Polar residues" evidence="1">
    <location>
        <begin position="939"/>
        <end position="953"/>
    </location>
</feature>
<feature type="compositionally biased region" description="Polar residues" evidence="1">
    <location>
        <begin position="3331"/>
        <end position="3341"/>
    </location>
</feature>
<feature type="region of interest" description="Disordered" evidence="1">
    <location>
        <begin position="2255"/>
        <end position="2303"/>
    </location>
</feature>
<accession>E2BA41</accession>
<feature type="compositionally biased region" description="Pro residues" evidence="1">
    <location>
        <begin position="245"/>
        <end position="266"/>
    </location>
</feature>
<dbReference type="InParanoid" id="E2BA41"/>
<evidence type="ECO:0000313" key="3">
    <source>
        <dbReference type="EMBL" id="EFN87450.1"/>
    </source>
</evidence>
<feature type="compositionally biased region" description="Basic and acidic residues" evidence="1">
    <location>
        <begin position="1159"/>
        <end position="1179"/>
    </location>
</feature>
<dbReference type="PROSITE" id="PS00028">
    <property type="entry name" value="ZINC_FINGER_C2H2_1"/>
    <property type="match status" value="1"/>
</dbReference>
<feature type="compositionally biased region" description="Basic and acidic residues" evidence="1">
    <location>
        <begin position="2270"/>
        <end position="2294"/>
    </location>
</feature>
<dbReference type="OMA" id="YCNLCER"/>